<accession>A0A1J5PCU8</accession>
<reference evidence="2" key="1">
    <citation type="submission" date="2016-10" db="EMBL/GenBank/DDBJ databases">
        <title>Sequence of Gallionella enrichment culture.</title>
        <authorList>
            <person name="Poehlein A."/>
            <person name="Muehling M."/>
            <person name="Daniel R."/>
        </authorList>
    </citation>
    <scope>NUCLEOTIDE SEQUENCE</scope>
</reference>
<protein>
    <submittedName>
        <fullName evidence="2">Uncharacterized protein</fullName>
    </submittedName>
</protein>
<comment type="caution">
    <text evidence="2">The sequence shown here is derived from an EMBL/GenBank/DDBJ whole genome shotgun (WGS) entry which is preliminary data.</text>
</comment>
<feature type="compositionally biased region" description="Basic and acidic residues" evidence="1">
    <location>
        <begin position="212"/>
        <end position="221"/>
    </location>
</feature>
<evidence type="ECO:0000256" key="1">
    <source>
        <dbReference type="SAM" id="MobiDB-lite"/>
    </source>
</evidence>
<feature type="region of interest" description="Disordered" evidence="1">
    <location>
        <begin position="91"/>
        <end position="111"/>
    </location>
</feature>
<feature type="region of interest" description="Disordered" evidence="1">
    <location>
        <begin position="212"/>
        <end position="249"/>
    </location>
</feature>
<evidence type="ECO:0000313" key="2">
    <source>
        <dbReference type="EMBL" id="OIQ68576.1"/>
    </source>
</evidence>
<dbReference type="AlphaFoldDB" id="A0A1J5PCU8"/>
<feature type="compositionally biased region" description="Basic residues" evidence="1">
    <location>
        <begin position="94"/>
        <end position="105"/>
    </location>
</feature>
<gene>
    <name evidence="2" type="ORF">GALL_498280</name>
</gene>
<dbReference type="EMBL" id="MLJW01005225">
    <property type="protein sequence ID" value="OIQ68576.1"/>
    <property type="molecule type" value="Genomic_DNA"/>
</dbReference>
<sequence>MQRIENHHLRRGGMRLGSLERHTSGISLDFLQRRSQRGRIAGNLGAATVGLELARTGNGHLDQAGRQGRKNGHQNACQRVDRTAFLVAPAEKHGKVRQRGNRPGHGRGNGGNQDVAMLHMCQFVRHHPAQLTRTEYAQDAGGRGHCGMLRIAACGKRIRRVFLNEIDPRHRQAPTLREFLHHGVELRRAAGVDLLRVVHAQHHLVAEPVAEKVHPQREQQRQHHALPAAQHRADHHEQRSDRGHQDGGFHDVEHACTPITFRYNKAIDCAGKRKFKGVSLCVRFSWA</sequence>
<feature type="compositionally biased region" description="Basic and acidic residues" evidence="1">
    <location>
        <begin position="231"/>
        <end position="249"/>
    </location>
</feature>
<organism evidence="2">
    <name type="scientific">mine drainage metagenome</name>
    <dbReference type="NCBI Taxonomy" id="410659"/>
    <lineage>
        <taxon>unclassified sequences</taxon>
        <taxon>metagenomes</taxon>
        <taxon>ecological metagenomes</taxon>
    </lineage>
</organism>
<proteinExistence type="predicted"/>
<name>A0A1J5PCU8_9ZZZZ</name>